<dbReference type="InterPro" id="IPR003333">
    <property type="entry name" value="CMAS"/>
</dbReference>
<evidence type="ECO:0000313" key="6">
    <source>
        <dbReference type="EMBL" id="GGD31859.1"/>
    </source>
</evidence>
<dbReference type="InterPro" id="IPR029063">
    <property type="entry name" value="SAM-dependent_MTases_sf"/>
</dbReference>
<keyword evidence="7" id="KW-1185">Reference proteome</keyword>
<keyword evidence="4" id="KW-0949">S-adenosyl-L-methionine</keyword>
<evidence type="ECO:0000256" key="4">
    <source>
        <dbReference type="ARBA" id="ARBA00022691"/>
    </source>
</evidence>
<dbReference type="CDD" id="cd02440">
    <property type="entry name" value="AdoMet_MTases"/>
    <property type="match status" value="1"/>
</dbReference>
<keyword evidence="2" id="KW-0489">Methyltransferase</keyword>
<proteinExistence type="inferred from homology"/>
<dbReference type="PANTHER" id="PTHR43667:SF1">
    <property type="entry name" value="CYCLOPROPANE-FATTY-ACYL-PHOSPHOLIPID SYNTHASE"/>
    <property type="match status" value="1"/>
</dbReference>
<dbReference type="SUPFAM" id="SSF53335">
    <property type="entry name" value="S-adenosyl-L-methionine-dependent methyltransferases"/>
    <property type="match status" value="1"/>
</dbReference>
<dbReference type="PIRSF" id="PIRSF003085">
    <property type="entry name" value="CMAS"/>
    <property type="match status" value="1"/>
</dbReference>
<dbReference type="EMBL" id="BMIO01000001">
    <property type="protein sequence ID" value="GGD31859.1"/>
    <property type="molecule type" value="Genomic_DNA"/>
</dbReference>
<keyword evidence="3" id="KW-0808">Transferase</keyword>
<reference evidence="6 7" key="1">
    <citation type="journal article" date="2014" name="Int. J. Syst. Evol. Microbiol.">
        <title>Complete genome sequence of Corynebacterium casei LMG S-19264T (=DSM 44701T), isolated from a smear-ripened cheese.</title>
        <authorList>
            <consortium name="US DOE Joint Genome Institute (JGI-PGF)"/>
            <person name="Walter F."/>
            <person name="Albersmeier A."/>
            <person name="Kalinowski J."/>
            <person name="Ruckert C."/>
        </authorList>
    </citation>
    <scope>NUCLEOTIDE SEQUENCE [LARGE SCALE GENOMIC DNA]</scope>
    <source>
        <strain evidence="6 7">CGMCC 1.15358</strain>
    </source>
</reference>
<dbReference type="GO" id="GO:0008168">
    <property type="term" value="F:methyltransferase activity"/>
    <property type="evidence" value="ECO:0007669"/>
    <property type="project" value="UniProtKB-KW"/>
</dbReference>
<name>A0A916Y630_9SPHN</name>
<dbReference type="AlphaFoldDB" id="A0A916Y630"/>
<keyword evidence="5" id="KW-0443">Lipid metabolism</keyword>
<evidence type="ECO:0000313" key="7">
    <source>
        <dbReference type="Proteomes" id="UP000598997"/>
    </source>
</evidence>
<dbReference type="InterPro" id="IPR050723">
    <property type="entry name" value="CFA/CMAS"/>
</dbReference>
<evidence type="ECO:0000256" key="1">
    <source>
        <dbReference type="ARBA" id="ARBA00010815"/>
    </source>
</evidence>
<dbReference type="Pfam" id="PF02353">
    <property type="entry name" value="CMAS"/>
    <property type="match status" value="1"/>
</dbReference>
<gene>
    <name evidence="6" type="ORF">GCM10010989_02400</name>
</gene>
<protein>
    <submittedName>
        <fullName evidence="6">Cyclopropane-fatty-acyl-phospholipid synthase</fullName>
    </submittedName>
</protein>
<evidence type="ECO:0000256" key="3">
    <source>
        <dbReference type="ARBA" id="ARBA00022679"/>
    </source>
</evidence>
<dbReference type="GO" id="GO:0032259">
    <property type="term" value="P:methylation"/>
    <property type="evidence" value="ECO:0007669"/>
    <property type="project" value="UniProtKB-KW"/>
</dbReference>
<dbReference type="Gene3D" id="3.40.50.150">
    <property type="entry name" value="Vaccinia Virus protein VP39"/>
    <property type="match status" value="1"/>
</dbReference>
<accession>A0A916Y630</accession>
<comment type="similarity">
    <text evidence="1">Belongs to the CFA/CMAS family.</text>
</comment>
<dbReference type="Proteomes" id="UP000598997">
    <property type="component" value="Unassembled WGS sequence"/>
</dbReference>
<organism evidence="6 7">
    <name type="scientific">Croceicoccus pelagius</name>
    <dbReference type="NCBI Taxonomy" id="1703341"/>
    <lineage>
        <taxon>Bacteria</taxon>
        <taxon>Pseudomonadati</taxon>
        <taxon>Pseudomonadota</taxon>
        <taxon>Alphaproteobacteria</taxon>
        <taxon>Sphingomonadales</taxon>
        <taxon>Erythrobacteraceae</taxon>
        <taxon>Croceicoccus</taxon>
    </lineage>
</organism>
<evidence type="ECO:0000256" key="5">
    <source>
        <dbReference type="ARBA" id="ARBA00023098"/>
    </source>
</evidence>
<evidence type="ECO:0000256" key="2">
    <source>
        <dbReference type="ARBA" id="ARBA00022603"/>
    </source>
</evidence>
<sequence length="419" mass="47046">MFRHMSASDRIIARFFASTVKQGTLEVHFEGGGTETFGTPAPGFENLSVRLREGATRQILTDPRLGAAEAFMDGKLVIEGGGIMELIHMLRANQPWDKGQRLRPPTFLRRLKDRVAHLRAATNRASSSKSNVAHHYDIGNDLYELMLDAPHMQYSCAYWPREGMTLEEAQHEKLAHIAAKLALEPGQEVLDIGCGWGGMAIFLAQKAGVRVTGITLSEEQLALARKRAEVAGVADKVSFELVDYRDLAASGRRFDRIVSVGMFEHVGQPQFETYFRAVGNLMHQDGVALIHTIGRMGQPGMTDAFTRKYIFPGGYIPALSETIAASEKVRLIASDVENLRIHYAKTLRCWYDRCMAHQSEIEAMYDPRFFRMWTFYLSGATAAFENGGMCNFQIQYIRDRRALPLSRDYISEAEKKLLA</sequence>
<dbReference type="GO" id="GO:0008610">
    <property type="term" value="P:lipid biosynthetic process"/>
    <property type="evidence" value="ECO:0007669"/>
    <property type="project" value="InterPro"/>
</dbReference>
<dbReference type="PANTHER" id="PTHR43667">
    <property type="entry name" value="CYCLOPROPANE-FATTY-ACYL-PHOSPHOLIPID SYNTHASE"/>
    <property type="match status" value="1"/>
</dbReference>
<comment type="caution">
    <text evidence="6">The sequence shown here is derived from an EMBL/GenBank/DDBJ whole genome shotgun (WGS) entry which is preliminary data.</text>
</comment>